<accession>A0A9E4ZID6</accession>
<name>A0A9E4ZID6_9EURY</name>
<feature type="region of interest" description="Disordered" evidence="1">
    <location>
        <begin position="18"/>
        <end position="45"/>
    </location>
</feature>
<comment type="caution">
    <text evidence="2">The sequence shown here is derived from an EMBL/GenBank/DDBJ whole genome shotgun (WGS) entry which is preliminary data.</text>
</comment>
<dbReference type="Proteomes" id="UP001056766">
    <property type="component" value="Unassembled WGS sequence"/>
</dbReference>
<sequence length="45" mass="5067">MHYVQEIADLKGLKKQKVEHSGSVEHTGSVVVYLPDNGRDNEDDK</sequence>
<gene>
    <name evidence="2" type="ORF">KDK67_13305</name>
</gene>
<protein>
    <submittedName>
        <fullName evidence="2">Uncharacterized protein</fullName>
    </submittedName>
</protein>
<evidence type="ECO:0000256" key="1">
    <source>
        <dbReference type="SAM" id="MobiDB-lite"/>
    </source>
</evidence>
<dbReference type="AlphaFoldDB" id="A0A9E4ZID6"/>
<evidence type="ECO:0000313" key="3">
    <source>
        <dbReference type="Proteomes" id="UP001056766"/>
    </source>
</evidence>
<dbReference type="EMBL" id="JAGSOI010000094">
    <property type="protein sequence ID" value="MCM1987937.1"/>
    <property type="molecule type" value="Genomic_DNA"/>
</dbReference>
<dbReference type="RefSeq" id="WP_250869329.1">
    <property type="nucleotide sequence ID" value="NZ_JAGSOI010000094.1"/>
</dbReference>
<reference evidence="2" key="2">
    <citation type="submission" date="2021-04" db="EMBL/GenBank/DDBJ databases">
        <authorList>
            <person name="Dong X."/>
        </authorList>
    </citation>
    <scope>NUCLEOTIDE SEQUENCE</scope>
    <source>
        <strain evidence="2">LLY</strain>
    </source>
</reference>
<organism evidence="2 3">
    <name type="scientific">Methanococcoides seepicolus</name>
    <dbReference type="NCBI Taxonomy" id="2828780"/>
    <lineage>
        <taxon>Archaea</taxon>
        <taxon>Methanobacteriati</taxon>
        <taxon>Methanobacteriota</taxon>
        <taxon>Stenosarchaea group</taxon>
        <taxon>Methanomicrobia</taxon>
        <taxon>Methanosarcinales</taxon>
        <taxon>Methanosarcinaceae</taxon>
        <taxon>Methanococcoides</taxon>
    </lineage>
</organism>
<keyword evidence="3" id="KW-1185">Reference proteome</keyword>
<proteinExistence type="predicted"/>
<reference evidence="2" key="1">
    <citation type="journal article" date="2021" name="mSystems">
        <title>Bacteria and Archaea Synergistically Convert Glycine Betaine to Biogenic Methane in the Formosa Cold Seep of the South China Sea.</title>
        <authorList>
            <person name="Li L."/>
            <person name="Zhang W."/>
            <person name="Zhang S."/>
            <person name="Song L."/>
            <person name="Sun Q."/>
            <person name="Zhang H."/>
            <person name="Xiang H."/>
            <person name="Dong X."/>
        </authorList>
    </citation>
    <scope>NUCLEOTIDE SEQUENCE</scope>
    <source>
        <strain evidence="2">LLY</strain>
    </source>
</reference>
<evidence type="ECO:0000313" key="2">
    <source>
        <dbReference type="EMBL" id="MCM1987937.1"/>
    </source>
</evidence>